<reference evidence="3 4" key="2">
    <citation type="submission" date="2024-07" db="EMBL/GenBank/DDBJ databases">
        <authorList>
            <person name="Akdeniz Z."/>
        </authorList>
    </citation>
    <scope>NUCLEOTIDE SEQUENCE [LARGE SCALE GENOMIC DNA]</scope>
</reference>
<keyword evidence="1" id="KW-0175">Coiled coil</keyword>
<gene>
    <name evidence="3" type="ORF">HINF_LOCUS23529</name>
    <name evidence="2" type="ORF">HINF_LOCUS44907</name>
</gene>
<evidence type="ECO:0000313" key="4">
    <source>
        <dbReference type="Proteomes" id="UP001642409"/>
    </source>
</evidence>
<proteinExistence type="predicted"/>
<reference evidence="2" key="1">
    <citation type="submission" date="2023-06" db="EMBL/GenBank/DDBJ databases">
        <authorList>
            <person name="Kurt Z."/>
        </authorList>
    </citation>
    <scope>NUCLEOTIDE SEQUENCE</scope>
</reference>
<name>A0AA86QJ60_9EUKA</name>
<protein>
    <submittedName>
        <fullName evidence="3">Hypothetical_protein</fullName>
    </submittedName>
</protein>
<dbReference type="EMBL" id="CATOUU010000884">
    <property type="protein sequence ID" value="CAI9957262.1"/>
    <property type="molecule type" value="Genomic_DNA"/>
</dbReference>
<organism evidence="2">
    <name type="scientific">Hexamita inflata</name>
    <dbReference type="NCBI Taxonomy" id="28002"/>
    <lineage>
        <taxon>Eukaryota</taxon>
        <taxon>Metamonada</taxon>
        <taxon>Diplomonadida</taxon>
        <taxon>Hexamitidae</taxon>
        <taxon>Hexamitinae</taxon>
        <taxon>Hexamita</taxon>
    </lineage>
</organism>
<evidence type="ECO:0000313" key="3">
    <source>
        <dbReference type="EMBL" id="CAL6012903.1"/>
    </source>
</evidence>
<sequence length="1417" mass="164936">MTVKIRNIGLDQEVDVTLSNYHQVFSAWFCETRFDLKQVQSNERKKKTQQKVLMLEVEAFTLNSNNVIVLYVLLKLFQINNYDQQFILTIKDTKNAVIERYKTYNKDQISISWLWCHIGLYAMHIGYNVCCNTTQNQLSGINYLCQEMLEFYYYTLYDDIQYKFVVQEIDKYLVSLEKEAQLLFVMRVGVTEIQLLSLTQILPIFQFDLKRKKEGAVLTKRIVNTEQYNSYLDSIQQFQDNYILPSDDQKTNPFIATNNYLIPFHVLQLDKEFHNVCVQILIDQSHAFKTCYMVLNFIFHQCAMTDVQNTNYVLADGSQCGKTTFDLSLYFALMFHQDLMQAPIMIQRQENASGQPLIELNSIVISDVDNLCLNFQKIITKIDLKAQIISEFAKIVEAGLLDAYSYPGITQEIAAKLFKASIQAQIAKTIIHKFIYSQFHQSQIYFEWDKDMFNQVKIIEQHYIVQSMKHIINVINKPLLFDQQILNRFLTQSPCVQSLFQLIGQLNQKIIKEFSENVYIFDEVCYKNINLNPKTYDNCKLLTLIQNLMREPKDIVLKETKKYLKEQINGGGLLADLFDNTQQTANNLQYIKNEKQGFLALIQEIDKVEQLALLVFPLTMFLKTNLQDELDTILSYITNLRVNSGTCNQIKGIEFLIELASVQAFEAIMYRDLNYVLSNTVTNGFTFNKDLITGFLIESILHKNIQENNKQDKLKSSVNSQLLKYQIDVEYFSSNYKSNDITFFLSGTFCSLTNFVRYTDMLLASSSSRGFVTRSVHSCPTSSPQFHACKLQNKYYIQGIDSESYTDPVKYFGTFYKNNLESNLINLFYAMNRSYMSGFIQSLYAQVSPQLIIMNPQTNMILYSKSHLTYCEITNNDKILCKVRAQNMNHQLSIQKITMRVKDKQNNITEQNISIKQQIEVYYSALKNQSTDNHLVLNLQDGHDALQMQPLSQSNITQLAIMGNYMIELFHELLNIQPLDRLQKLLIDYVSFFGIASNLNESLFLIHYLFTLKYGIKSDSVKNMTQLLSQTIPKLITHKGSYAYGVFLDSNPESYLQVIDIEPLKVSKCTENEIFITFLAPELVQLEKQTEYDQLQLLEQQLRENLNEIQYANNRLNKINYLLERIVMLQKENDDLNKNEYMYIQTLNDFLLKETNNQQYQIVEQQNILEQALSQKISLTQMSKQITEQLDKICQQNLDLRMQANTLIQSANDKLYENYLDKQIDMTKIAANSIFQLKQNLKVVIIAVKIDDSKVLSYFEQKCMQSKTPQYLVTFHFQNEGENSFDTSMLNQHSSSNTENILMNIMKTFSTICEIVPDKKENQCKNHGKRVCTIQSVQTSKNVNNAKKQFIIEYRTSFLKFVNNYQCSKNILSKVPIINILEIKDNSKNGKNKNKENIVITFTDVEEIQPKIEIIFE</sequence>
<dbReference type="EMBL" id="CAXDID020000067">
    <property type="protein sequence ID" value="CAL6012903.1"/>
    <property type="molecule type" value="Genomic_DNA"/>
</dbReference>
<accession>A0AA86QJ60</accession>
<evidence type="ECO:0000256" key="1">
    <source>
        <dbReference type="SAM" id="Coils"/>
    </source>
</evidence>
<dbReference type="Proteomes" id="UP001642409">
    <property type="component" value="Unassembled WGS sequence"/>
</dbReference>
<comment type="caution">
    <text evidence="2">The sequence shown here is derived from an EMBL/GenBank/DDBJ whole genome shotgun (WGS) entry which is preliminary data.</text>
</comment>
<evidence type="ECO:0000313" key="2">
    <source>
        <dbReference type="EMBL" id="CAI9957262.1"/>
    </source>
</evidence>
<keyword evidence="4" id="KW-1185">Reference proteome</keyword>
<feature type="coiled-coil region" evidence="1">
    <location>
        <begin position="1088"/>
        <end position="1139"/>
    </location>
</feature>